<dbReference type="InterPro" id="IPR001977">
    <property type="entry name" value="Depp_CoAkinase"/>
</dbReference>
<protein>
    <recommendedName>
        <fullName evidence="6 7">Dephospho-CoA kinase</fullName>
        <ecNumber evidence="6 7">2.7.1.24</ecNumber>
    </recommendedName>
    <alternativeName>
        <fullName evidence="6">Dephosphocoenzyme A kinase</fullName>
    </alternativeName>
</protein>
<evidence type="ECO:0000256" key="2">
    <source>
        <dbReference type="ARBA" id="ARBA00011058"/>
    </source>
</evidence>
<evidence type="ECO:0000256" key="3">
    <source>
        <dbReference type="ARBA" id="ARBA00022490"/>
    </source>
</evidence>
<evidence type="ECO:0000256" key="7">
    <source>
        <dbReference type="NCBIfam" id="TIGR00152"/>
    </source>
</evidence>
<dbReference type="GO" id="GO:0005524">
    <property type="term" value="F:ATP binding"/>
    <property type="evidence" value="ECO:0007669"/>
    <property type="project" value="UniProtKB-UniRule"/>
</dbReference>
<evidence type="ECO:0000256" key="6">
    <source>
        <dbReference type="HAMAP-Rule" id="MF_00376"/>
    </source>
</evidence>
<dbReference type="SUPFAM" id="SSF52540">
    <property type="entry name" value="P-loop containing nucleoside triphosphate hydrolases"/>
    <property type="match status" value="1"/>
</dbReference>
<evidence type="ECO:0000256" key="1">
    <source>
        <dbReference type="ARBA" id="ARBA00008826"/>
    </source>
</evidence>
<organism evidence="9 10">
    <name type="scientific">Actinoalloteichus hymeniacidonis</name>
    <dbReference type="NCBI Taxonomy" id="340345"/>
    <lineage>
        <taxon>Bacteria</taxon>
        <taxon>Bacillati</taxon>
        <taxon>Actinomycetota</taxon>
        <taxon>Actinomycetes</taxon>
        <taxon>Pseudonocardiales</taxon>
        <taxon>Pseudonocardiaceae</taxon>
        <taxon>Actinoalloteichus</taxon>
    </lineage>
</organism>
<dbReference type="PROSITE" id="PS51219">
    <property type="entry name" value="DPCK"/>
    <property type="match status" value="1"/>
</dbReference>
<dbReference type="SUPFAM" id="SSF81301">
    <property type="entry name" value="Nucleotidyltransferase"/>
    <property type="match status" value="1"/>
</dbReference>
<accession>A0AAC9MYD1</accession>
<dbReference type="AlphaFoldDB" id="A0AAC9MYD1"/>
<sequence>MLRIGLTGGIGAGKSTVAKRLAELGAVIVDADRLAREVVAPGTDGLAEIVTAFGDRMLTAEGTLDRPAMGELVFADAAARARLNEIVHPRVAARTAELLAQAAPDAIVVHDVPLLVENGLAAGYHLVVVVHADEAVRVQRLRRDRAMTEEAVRARIASQATEAARRAAADVWLDNDGSTSQTRAAVDLLWTSRIEPFAHNLRTNTPAMTARSAATGFDPNRAVRAGRLIARLRSELGGYDEQIVAIEHVGATSVPGVAAPDVLELMLTVVSAEAAENLTAPLSSAGFPPVTREPDTAEPSESEVSGARLHRSADPGAPADLYVVVAGSAGS</sequence>
<dbReference type="PANTHER" id="PTHR10695">
    <property type="entry name" value="DEPHOSPHO-COA KINASE-RELATED"/>
    <property type="match status" value="1"/>
</dbReference>
<evidence type="ECO:0000256" key="4">
    <source>
        <dbReference type="ARBA" id="ARBA00022741"/>
    </source>
</evidence>
<comment type="catalytic activity">
    <reaction evidence="6">
        <text>3'-dephospho-CoA + ATP = ADP + CoA + H(+)</text>
        <dbReference type="Rhea" id="RHEA:18245"/>
        <dbReference type="ChEBI" id="CHEBI:15378"/>
        <dbReference type="ChEBI" id="CHEBI:30616"/>
        <dbReference type="ChEBI" id="CHEBI:57287"/>
        <dbReference type="ChEBI" id="CHEBI:57328"/>
        <dbReference type="ChEBI" id="CHEBI:456216"/>
        <dbReference type="EC" id="2.7.1.24"/>
    </reaction>
</comment>
<dbReference type="Gene3D" id="3.40.50.300">
    <property type="entry name" value="P-loop containing nucleotide triphosphate hydrolases"/>
    <property type="match status" value="1"/>
</dbReference>
<dbReference type="EMBL" id="CP014859">
    <property type="protein sequence ID" value="AOS62867.1"/>
    <property type="molecule type" value="Genomic_DNA"/>
</dbReference>
<proteinExistence type="inferred from homology"/>
<gene>
    <name evidence="6" type="primary">coaE</name>
    <name evidence="9" type="ORF">TL08_10265</name>
</gene>
<dbReference type="Pfam" id="PF01121">
    <property type="entry name" value="CoaE"/>
    <property type="match status" value="1"/>
</dbReference>
<keyword evidence="4 6" id="KW-0547">Nucleotide-binding</keyword>
<evidence type="ECO:0000313" key="9">
    <source>
        <dbReference type="EMBL" id="AOS62867.1"/>
    </source>
</evidence>
<dbReference type="GO" id="GO:0004140">
    <property type="term" value="F:dephospho-CoA kinase activity"/>
    <property type="evidence" value="ECO:0007669"/>
    <property type="project" value="UniProtKB-UniRule"/>
</dbReference>
<dbReference type="Pfam" id="PF04229">
    <property type="entry name" value="GrpB"/>
    <property type="match status" value="1"/>
</dbReference>
<keyword evidence="6 9" id="KW-0418">Kinase</keyword>
<dbReference type="EC" id="2.7.1.24" evidence="6 7"/>
<dbReference type="Proteomes" id="UP000095210">
    <property type="component" value="Chromosome"/>
</dbReference>
<keyword evidence="6" id="KW-0173">Coenzyme A biosynthesis</keyword>
<dbReference type="InterPro" id="IPR007344">
    <property type="entry name" value="GrpB/CoaE"/>
</dbReference>
<dbReference type="NCBIfam" id="TIGR00152">
    <property type="entry name" value="dephospho-CoA kinase"/>
    <property type="match status" value="1"/>
</dbReference>
<feature type="region of interest" description="Disordered" evidence="8">
    <location>
        <begin position="281"/>
        <end position="315"/>
    </location>
</feature>
<feature type="binding site" evidence="6">
    <location>
        <begin position="11"/>
        <end position="16"/>
    </location>
    <ligand>
        <name>ATP</name>
        <dbReference type="ChEBI" id="CHEBI:30616"/>
    </ligand>
</feature>
<comment type="similarity">
    <text evidence="2">In the C-terminal section; belongs to the UPF0157 (GrpB) family.</text>
</comment>
<dbReference type="GO" id="GO:0005737">
    <property type="term" value="C:cytoplasm"/>
    <property type="evidence" value="ECO:0007669"/>
    <property type="project" value="UniProtKB-SubCell"/>
</dbReference>
<keyword evidence="3 6" id="KW-0963">Cytoplasm</keyword>
<keyword evidence="6 9" id="KW-0808">Transferase</keyword>
<dbReference type="CDD" id="cd02022">
    <property type="entry name" value="DPCK"/>
    <property type="match status" value="1"/>
</dbReference>
<evidence type="ECO:0000313" key="10">
    <source>
        <dbReference type="Proteomes" id="UP000095210"/>
    </source>
</evidence>
<comment type="similarity">
    <text evidence="6">Belongs to the CoaE family.</text>
</comment>
<keyword evidence="5 6" id="KW-0067">ATP-binding</keyword>
<dbReference type="InterPro" id="IPR043519">
    <property type="entry name" value="NT_sf"/>
</dbReference>
<comment type="similarity">
    <text evidence="1">In the N-terminal section; belongs to the CoaE family.</text>
</comment>
<dbReference type="GO" id="GO:0015937">
    <property type="term" value="P:coenzyme A biosynthetic process"/>
    <property type="evidence" value="ECO:0007669"/>
    <property type="project" value="UniProtKB-UniRule"/>
</dbReference>
<comment type="pathway">
    <text evidence="6">Cofactor biosynthesis; coenzyme A biosynthesis; CoA from (R)-pantothenate: step 5/5.</text>
</comment>
<dbReference type="Gene3D" id="3.30.460.10">
    <property type="entry name" value="Beta Polymerase, domain 2"/>
    <property type="match status" value="1"/>
</dbReference>
<dbReference type="KEGG" id="ahm:TL08_10265"/>
<comment type="function">
    <text evidence="6">Catalyzes the phosphorylation of the 3'-hydroxyl group of dephosphocoenzyme A to form coenzyme A.</text>
</comment>
<dbReference type="NCBIfam" id="NF002879">
    <property type="entry name" value="PRK03333.1"/>
    <property type="match status" value="1"/>
</dbReference>
<reference evidence="10" key="1">
    <citation type="submission" date="2016-03" db="EMBL/GenBank/DDBJ databases">
        <title>Complete genome sequence of the type strain Actinoalloteichus hymeniacidonis DSM 45092.</title>
        <authorList>
            <person name="Schaffert L."/>
            <person name="Albersmeier A."/>
            <person name="Winkler A."/>
            <person name="Kalinowski J."/>
            <person name="Zotchev S."/>
            <person name="Ruckert C."/>
        </authorList>
    </citation>
    <scope>NUCLEOTIDE SEQUENCE [LARGE SCALE GENOMIC DNA]</scope>
    <source>
        <strain evidence="10">HPA177(T) (DSM 45092(T))</strain>
    </source>
</reference>
<dbReference type="HAMAP" id="MF_00376">
    <property type="entry name" value="Dephospho_CoA_kinase"/>
    <property type="match status" value="1"/>
</dbReference>
<name>A0AAC9MYD1_9PSEU</name>
<comment type="subcellular location">
    <subcellularLocation>
        <location evidence="6">Cytoplasm</location>
    </subcellularLocation>
</comment>
<evidence type="ECO:0000256" key="8">
    <source>
        <dbReference type="SAM" id="MobiDB-lite"/>
    </source>
</evidence>
<keyword evidence="10" id="KW-1185">Reference proteome</keyword>
<dbReference type="PANTHER" id="PTHR10695:SF46">
    <property type="entry name" value="BIFUNCTIONAL COENZYME A SYNTHASE-RELATED"/>
    <property type="match status" value="1"/>
</dbReference>
<dbReference type="RefSeq" id="WP_069848409.1">
    <property type="nucleotide sequence ID" value="NZ_CP014859.1"/>
</dbReference>
<dbReference type="InterPro" id="IPR027417">
    <property type="entry name" value="P-loop_NTPase"/>
</dbReference>
<evidence type="ECO:0000256" key="5">
    <source>
        <dbReference type="ARBA" id="ARBA00022840"/>
    </source>
</evidence>